<dbReference type="InterPro" id="IPR035920">
    <property type="entry name" value="YhbY-like_sf"/>
</dbReference>
<dbReference type="Gene3D" id="3.30.110.60">
    <property type="entry name" value="YhbY-like"/>
    <property type="match status" value="1"/>
</dbReference>
<name>A0A0A9B9F0_ARUDO</name>
<evidence type="ECO:0000313" key="5">
    <source>
        <dbReference type="EMBL" id="JAD55927.1"/>
    </source>
</evidence>
<dbReference type="SUPFAM" id="SSF75471">
    <property type="entry name" value="YhbY-like"/>
    <property type="match status" value="1"/>
</dbReference>
<keyword evidence="1 2" id="KW-0694">RNA-binding</keyword>
<evidence type="ECO:0000256" key="1">
    <source>
        <dbReference type="ARBA" id="ARBA00022884"/>
    </source>
</evidence>
<feature type="region of interest" description="Disordered" evidence="3">
    <location>
        <begin position="106"/>
        <end position="136"/>
    </location>
</feature>
<dbReference type="SMART" id="SM01103">
    <property type="entry name" value="CRS1_YhbY"/>
    <property type="match status" value="1"/>
</dbReference>
<evidence type="ECO:0000256" key="2">
    <source>
        <dbReference type="PROSITE-ProRule" id="PRU00626"/>
    </source>
</evidence>
<feature type="domain" description="CRM" evidence="4">
    <location>
        <begin position="144"/>
        <end position="243"/>
    </location>
</feature>
<feature type="region of interest" description="Disordered" evidence="3">
    <location>
        <begin position="1"/>
        <end position="45"/>
    </location>
</feature>
<reference evidence="5" key="1">
    <citation type="submission" date="2014-09" db="EMBL/GenBank/DDBJ databases">
        <authorList>
            <person name="Magalhaes I.L.F."/>
            <person name="Oliveira U."/>
            <person name="Santos F.R."/>
            <person name="Vidigal T.H.D.A."/>
            <person name="Brescovit A.D."/>
            <person name="Santos A.J."/>
        </authorList>
    </citation>
    <scope>NUCLEOTIDE SEQUENCE</scope>
    <source>
        <tissue evidence="5">Shoot tissue taken approximately 20 cm above the soil surface</tissue>
    </source>
</reference>
<protein>
    <submittedName>
        <fullName evidence="5">ATCFM2</fullName>
    </submittedName>
</protein>
<dbReference type="InterPro" id="IPR001890">
    <property type="entry name" value="RNA-binding_CRM"/>
</dbReference>
<evidence type="ECO:0000256" key="3">
    <source>
        <dbReference type="SAM" id="MobiDB-lite"/>
    </source>
</evidence>
<accession>A0A0A9B9F0</accession>
<reference evidence="5" key="2">
    <citation type="journal article" date="2015" name="Data Brief">
        <title>Shoot transcriptome of the giant reed, Arundo donax.</title>
        <authorList>
            <person name="Barrero R.A."/>
            <person name="Guerrero F.D."/>
            <person name="Moolhuijzen P."/>
            <person name="Goolsby J.A."/>
            <person name="Tidwell J."/>
            <person name="Bellgard S.E."/>
            <person name="Bellgard M.I."/>
        </authorList>
    </citation>
    <scope>NUCLEOTIDE SEQUENCE</scope>
    <source>
        <tissue evidence="5">Shoot tissue taken approximately 20 cm above the soil surface</tissue>
    </source>
</reference>
<dbReference type="PROSITE" id="PS51295">
    <property type="entry name" value="CRM"/>
    <property type="match status" value="1"/>
</dbReference>
<sequence length="276" mass="30211">MKDQMNSSYYNKAIHDPSVSSGTLQQENEEVPEVAPESFESEVDECASVETDITLNLTISVVTLDDIQSKVCFNKFSDDPSVTGSPFLTASSSTASFNDLIRHQNQRSSTVTFSSDDHSEGGSNDVNGPKLDATSAPHLPIRAKPLSNQERLVLRKQALKMKKKPVLSIGRNNVITGVAKTIKTHFKKHPLAIVNIKNRADGTPIQQLISELEEATGSVLVSQEINKVILYRGWGAEVAQNISKENNTNEEEKEVISPQLLEAIKLECGLLPGEPE</sequence>
<feature type="compositionally biased region" description="Polar residues" evidence="3">
    <location>
        <begin position="1"/>
        <end position="10"/>
    </location>
</feature>
<dbReference type="AlphaFoldDB" id="A0A0A9B9F0"/>
<dbReference type="GO" id="GO:0003723">
    <property type="term" value="F:RNA binding"/>
    <property type="evidence" value="ECO:0007669"/>
    <property type="project" value="UniProtKB-UniRule"/>
</dbReference>
<proteinExistence type="predicted"/>
<dbReference type="EMBL" id="GBRH01241968">
    <property type="protein sequence ID" value="JAD55927.1"/>
    <property type="molecule type" value="Transcribed_RNA"/>
</dbReference>
<evidence type="ECO:0000259" key="4">
    <source>
        <dbReference type="PROSITE" id="PS51295"/>
    </source>
</evidence>
<organism evidence="5">
    <name type="scientific">Arundo donax</name>
    <name type="common">Giant reed</name>
    <name type="synonym">Donax arundinaceus</name>
    <dbReference type="NCBI Taxonomy" id="35708"/>
    <lineage>
        <taxon>Eukaryota</taxon>
        <taxon>Viridiplantae</taxon>
        <taxon>Streptophyta</taxon>
        <taxon>Embryophyta</taxon>
        <taxon>Tracheophyta</taxon>
        <taxon>Spermatophyta</taxon>
        <taxon>Magnoliopsida</taxon>
        <taxon>Liliopsida</taxon>
        <taxon>Poales</taxon>
        <taxon>Poaceae</taxon>
        <taxon>PACMAD clade</taxon>
        <taxon>Arundinoideae</taxon>
        <taxon>Arundineae</taxon>
        <taxon>Arundo</taxon>
    </lineage>
</organism>
<dbReference type="Pfam" id="PF01985">
    <property type="entry name" value="CRS1_YhbY"/>
    <property type="match status" value="1"/>
</dbReference>